<reference evidence="1 2" key="1">
    <citation type="journal article" date="2014" name="Mol. Plant">
        <title>Chromosome Scale Genome Assembly and Transcriptome Profiling of Nannochloropsis gaditana in Nitrogen Depletion.</title>
        <authorList>
            <person name="Corteggiani Carpinelli E."/>
            <person name="Telatin A."/>
            <person name="Vitulo N."/>
            <person name="Forcato C."/>
            <person name="D'Angelo M."/>
            <person name="Schiavon R."/>
            <person name="Vezzi A."/>
            <person name="Giacometti G.M."/>
            <person name="Morosinotto T."/>
            <person name="Valle G."/>
        </authorList>
    </citation>
    <scope>NUCLEOTIDE SEQUENCE [LARGE SCALE GENOMIC DNA]</scope>
    <source>
        <strain evidence="1 2">B-31</strain>
    </source>
</reference>
<dbReference type="Proteomes" id="UP000019335">
    <property type="component" value="Chromosome 12"/>
</dbReference>
<evidence type="ECO:0000313" key="2">
    <source>
        <dbReference type="Proteomes" id="UP000019335"/>
    </source>
</evidence>
<dbReference type="EMBL" id="AZIL01001104">
    <property type="protein sequence ID" value="EWM24804.1"/>
    <property type="molecule type" value="Genomic_DNA"/>
</dbReference>
<keyword evidence="2" id="KW-1185">Reference proteome</keyword>
<comment type="caution">
    <text evidence="1">The sequence shown here is derived from an EMBL/GenBank/DDBJ whole genome shotgun (WGS) entry which is preliminary data.</text>
</comment>
<proteinExistence type="predicted"/>
<sequence>MTKPSLNCFDPLNIHNCRTKSLKLGCGENQCHRALNIDIALSDVIKFRNKVLSTIGLSIVKSAVFMGLAAYKLSSILLFFFGEIESIEVICTPG</sequence>
<evidence type="ECO:0000313" key="1">
    <source>
        <dbReference type="EMBL" id="EWM24804.1"/>
    </source>
</evidence>
<protein>
    <submittedName>
        <fullName evidence="1">Uncharacterized protein</fullName>
    </submittedName>
</protein>
<accession>W7TWR9</accession>
<name>W7TWR9_9STRA</name>
<organism evidence="1 2">
    <name type="scientific">Nannochloropsis gaditana</name>
    <dbReference type="NCBI Taxonomy" id="72520"/>
    <lineage>
        <taxon>Eukaryota</taxon>
        <taxon>Sar</taxon>
        <taxon>Stramenopiles</taxon>
        <taxon>Ochrophyta</taxon>
        <taxon>Eustigmatophyceae</taxon>
        <taxon>Eustigmatales</taxon>
        <taxon>Monodopsidaceae</taxon>
        <taxon>Nannochloropsis</taxon>
    </lineage>
</organism>
<dbReference type="AlphaFoldDB" id="W7TWR9"/>
<gene>
    <name evidence="1" type="ORF">Naga_100628g3</name>
</gene>